<comment type="caution">
    <text evidence="3">The sequence shown here is derived from an EMBL/GenBank/DDBJ whole genome shotgun (WGS) entry which is preliminary data.</text>
</comment>
<evidence type="ECO:0000313" key="4">
    <source>
        <dbReference type="Proteomes" id="UP000003635"/>
    </source>
</evidence>
<keyword evidence="2" id="KW-0472">Membrane</keyword>
<dbReference type="HOGENOM" id="CLU_132623_2_1_5"/>
<dbReference type="eggNOG" id="COG4575">
    <property type="taxonomic scope" value="Bacteria"/>
</dbReference>
<keyword evidence="2" id="KW-1133">Transmembrane helix</keyword>
<dbReference type="STRING" id="314256.OG2516_05308"/>
<feature type="transmembrane region" description="Helical" evidence="2">
    <location>
        <begin position="101"/>
        <end position="119"/>
    </location>
</feature>
<sequence length="121" mass="13162">MQEITMATTTQAKQAAQKTADEAELSLKEVSVQLEALKSDIANLTSAMSEYGKGRVREAKSSAEGYARTARETAEERVERLQAEAERYGREARDFVHQQPGSALGIAAILGFIVGLFAARK</sequence>
<evidence type="ECO:0000256" key="1">
    <source>
        <dbReference type="SAM" id="Coils"/>
    </source>
</evidence>
<proteinExistence type="predicted"/>
<gene>
    <name evidence="3" type="ORF">OG2516_05308</name>
</gene>
<keyword evidence="4" id="KW-1185">Reference proteome</keyword>
<organism evidence="3 4">
    <name type="scientific">Oceanicola granulosus (strain ATCC BAA-861 / DSM 15982 / KCTC 12143 / HTCC2516)</name>
    <dbReference type="NCBI Taxonomy" id="314256"/>
    <lineage>
        <taxon>Bacteria</taxon>
        <taxon>Pseudomonadati</taxon>
        <taxon>Pseudomonadota</taxon>
        <taxon>Alphaproteobacteria</taxon>
        <taxon>Rhodobacterales</taxon>
        <taxon>Roseobacteraceae</taxon>
        <taxon>Oceanicola</taxon>
    </lineage>
</organism>
<dbReference type="Proteomes" id="UP000003635">
    <property type="component" value="Unassembled WGS sequence"/>
</dbReference>
<reference evidence="3 4" key="1">
    <citation type="journal article" date="2010" name="J. Bacteriol.">
        <title>Genome sequences of Oceanicola granulosus HTCC2516(T) and Oceanicola batsensis HTCC2597(TDelta).</title>
        <authorList>
            <person name="Thrash J.C."/>
            <person name="Cho J.C."/>
            <person name="Vergin K.L."/>
            <person name="Giovannoni S.J."/>
        </authorList>
    </citation>
    <scope>NUCLEOTIDE SEQUENCE [LARGE SCALE GENOMIC DNA]</scope>
    <source>
        <strain evidence="4">ATCC BAA-861 / DSM 15982 / KCTC 12143 / HTCC2516</strain>
    </source>
</reference>
<keyword evidence="2" id="KW-0812">Transmembrane</keyword>
<evidence type="ECO:0000313" key="3">
    <source>
        <dbReference type="EMBL" id="EAR52499.1"/>
    </source>
</evidence>
<keyword evidence="1" id="KW-0175">Coiled coil</keyword>
<dbReference type="EMBL" id="AAOT01000003">
    <property type="protein sequence ID" value="EAR52499.1"/>
    <property type="molecule type" value="Genomic_DNA"/>
</dbReference>
<name>Q2CIU0_OCEGH</name>
<evidence type="ECO:0000256" key="2">
    <source>
        <dbReference type="SAM" id="Phobius"/>
    </source>
</evidence>
<dbReference type="SUPFAM" id="SSF58113">
    <property type="entry name" value="Apolipoprotein A-I"/>
    <property type="match status" value="1"/>
</dbReference>
<evidence type="ECO:0008006" key="5">
    <source>
        <dbReference type="Google" id="ProtNLM"/>
    </source>
</evidence>
<accession>Q2CIU0</accession>
<protein>
    <recommendedName>
        <fullName evidence="5">DUF883 domain-containing protein</fullName>
    </recommendedName>
</protein>
<dbReference type="AlphaFoldDB" id="Q2CIU0"/>
<dbReference type="OrthoDB" id="8373403at2"/>
<feature type="coiled-coil region" evidence="1">
    <location>
        <begin position="13"/>
        <end position="47"/>
    </location>
</feature>
<feature type="coiled-coil region" evidence="1">
    <location>
        <begin position="71"/>
        <end position="98"/>
    </location>
</feature>